<dbReference type="Proteomes" id="UP000216013">
    <property type="component" value="Unassembled WGS sequence"/>
</dbReference>
<comment type="caution">
    <text evidence="9">The sequence shown here is derived from an EMBL/GenBank/DDBJ whole genome shotgun (WGS) entry which is preliminary data.</text>
</comment>
<dbReference type="InterPro" id="IPR036095">
    <property type="entry name" value="PTS_EIIB-like_sf"/>
</dbReference>
<dbReference type="Pfam" id="PF00359">
    <property type="entry name" value="PTS_EIIA_2"/>
    <property type="match status" value="1"/>
</dbReference>
<dbReference type="InterPro" id="IPR050661">
    <property type="entry name" value="BglG_antiterminators"/>
</dbReference>
<dbReference type="CDD" id="cd05568">
    <property type="entry name" value="PTS_IIB_bgl_like"/>
    <property type="match status" value="1"/>
</dbReference>
<organism evidence="9 10">
    <name type="scientific">Terribacillus saccharophilus</name>
    <dbReference type="NCBI Taxonomy" id="361277"/>
    <lineage>
        <taxon>Bacteria</taxon>
        <taxon>Bacillati</taxon>
        <taxon>Bacillota</taxon>
        <taxon>Bacilli</taxon>
        <taxon>Bacillales</taxon>
        <taxon>Bacillaceae</taxon>
        <taxon>Terribacillus</taxon>
    </lineage>
</organism>
<evidence type="ECO:0000256" key="4">
    <source>
        <dbReference type="ARBA" id="ARBA00023159"/>
    </source>
</evidence>
<evidence type="ECO:0000259" key="8">
    <source>
        <dbReference type="PROSITE" id="PS51372"/>
    </source>
</evidence>
<gene>
    <name evidence="9" type="ORF">CHH64_03900</name>
</gene>
<evidence type="ECO:0000256" key="5">
    <source>
        <dbReference type="ARBA" id="ARBA00023163"/>
    </source>
</evidence>
<dbReference type="PROSITE" id="PS51372">
    <property type="entry name" value="PRD_2"/>
    <property type="match status" value="2"/>
</dbReference>
<dbReference type="SUPFAM" id="SSF63520">
    <property type="entry name" value="PTS-regulatory domain, PRD"/>
    <property type="match status" value="2"/>
</dbReference>
<dbReference type="InterPro" id="IPR016152">
    <property type="entry name" value="PTrfase/Anion_transptr"/>
</dbReference>
<dbReference type="SUPFAM" id="SSF46785">
    <property type="entry name" value="Winged helix' DNA-binding domain"/>
    <property type="match status" value="2"/>
</dbReference>
<feature type="domain" description="PTS EIIB type-2" evidence="7">
    <location>
        <begin position="409"/>
        <end position="500"/>
    </location>
</feature>
<dbReference type="InterPro" id="IPR007737">
    <property type="entry name" value="Mga_HTH"/>
</dbReference>
<dbReference type="InterPro" id="IPR036388">
    <property type="entry name" value="WH-like_DNA-bd_sf"/>
</dbReference>
<protein>
    <submittedName>
        <fullName evidence="9">PTS fructose transporter subunit IIA</fullName>
    </submittedName>
</protein>
<dbReference type="SUPFAM" id="SSF55804">
    <property type="entry name" value="Phoshotransferase/anion transport protein"/>
    <property type="match status" value="1"/>
</dbReference>
<dbReference type="InterPro" id="IPR013011">
    <property type="entry name" value="PTS_EIIB_2"/>
</dbReference>
<dbReference type="GO" id="GO:0009401">
    <property type="term" value="P:phosphoenolpyruvate-dependent sugar phosphotransferase system"/>
    <property type="evidence" value="ECO:0007669"/>
    <property type="project" value="InterPro"/>
</dbReference>
<dbReference type="SUPFAM" id="SSF52794">
    <property type="entry name" value="PTS system IIB component-like"/>
    <property type="match status" value="1"/>
</dbReference>
<dbReference type="InterPro" id="IPR036634">
    <property type="entry name" value="PRD_sf"/>
</dbReference>
<dbReference type="Pfam" id="PF05043">
    <property type="entry name" value="Mga"/>
    <property type="match status" value="1"/>
</dbReference>
<dbReference type="PANTHER" id="PTHR30185:SF13">
    <property type="entry name" value="LICABCH OPERON REGULATOR-RELATED"/>
    <property type="match status" value="1"/>
</dbReference>
<dbReference type="Gene3D" id="1.10.1790.10">
    <property type="entry name" value="PRD domain"/>
    <property type="match status" value="2"/>
</dbReference>
<sequence>MLTNRGRAILKHLMSLETPISGRYLANHIQVSIRTIREDVKILNSFIHDHGAIIDSIMGKGYELNIIHEKQFYKYIRSITGDLELQTVPSQPEDRVSFIIKHLLMNEHYVKLDEIADLLFVSKSTVQNDLRIVKESLSKYDIQLKSRPNYGLKLIGNELKMRFCMSEYLFNRKAEGNHYLLSEQFMAEEDLNTVKRILLEKINMHNIPLSDIAFNNLLVHISIAINRIKFNNYVKIFKSDLDDILDKHEYIVAGEIVKDVEYTFDVQFPKEEIAYIAIHLLGTKIVADSNGNKAVKGLIEEEINQLVDYALQQVEQELNLGINEDDELRMALALHLKPAINRFKYGMNIRNPMLDDIKKNYLLSYEAAVIAGKAIEVAIDSKIDENELGYIALHIGAAIEKNKLKKGPSRCLVVCASGLGTAKLIFYKLNNYFGQSLDVIGTTEYYKLNQYDLSDIDFIISSIPIQQKLAVPVIEVNAVLREEDLQKIKRYFLTKKEKPQIHFPENLVFLRENFTSKEEVLEFLNSKLVKNGLVDHTFLDAVYEREKVAPTAYENLVAIPHPISPQSNETFLAVCTLEKAIMWNDKPIQFIGLLCVKKKSMEDLQSLYDILLKIIENRSIVQNLIKAKTYNEFIKLL</sequence>
<dbReference type="GO" id="GO:0008982">
    <property type="term" value="F:protein-N(PI)-phosphohistidine-sugar phosphotransferase activity"/>
    <property type="evidence" value="ECO:0007669"/>
    <property type="project" value="InterPro"/>
</dbReference>
<dbReference type="EMBL" id="NPBV01000002">
    <property type="protein sequence ID" value="PAD22860.1"/>
    <property type="molecule type" value="Genomic_DNA"/>
</dbReference>
<dbReference type="PROSITE" id="PS51099">
    <property type="entry name" value="PTS_EIIB_TYPE_2"/>
    <property type="match status" value="1"/>
</dbReference>
<dbReference type="GO" id="GO:0006355">
    <property type="term" value="P:regulation of DNA-templated transcription"/>
    <property type="evidence" value="ECO:0007669"/>
    <property type="project" value="InterPro"/>
</dbReference>
<dbReference type="CDD" id="cd00211">
    <property type="entry name" value="PTS_IIA_fru"/>
    <property type="match status" value="1"/>
</dbReference>
<evidence type="ECO:0000256" key="1">
    <source>
        <dbReference type="ARBA" id="ARBA00022679"/>
    </source>
</evidence>
<keyword evidence="1" id="KW-0808">Transferase</keyword>
<keyword evidence="2" id="KW-0677">Repeat</keyword>
<dbReference type="RefSeq" id="WP_095260504.1">
    <property type="nucleotide sequence ID" value="NZ_NPBV01000002.1"/>
</dbReference>
<reference evidence="9 10" key="1">
    <citation type="submission" date="2017-07" db="EMBL/GenBank/DDBJ databases">
        <title>Isolation and whole genome analysis of endospore-forming bacteria from heroin.</title>
        <authorList>
            <person name="Kalinowski J."/>
            <person name="Ahrens B."/>
            <person name="Al-Dilaimi A."/>
            <person name="Winkler A."/>
            <person name="Wibberg D."/>
            <person name="Schleenbecker U."/>
            <person name="Ruckert C."/>
            <person name="Wolfel R."/>
            <person name="Grass G."/>
        </authorList>
    </citation>
    <scope>NUCLEOTIDE SEQUENCE [LARGE SCALE GENOMIC DNA]</scope>
    <source>
        <strain evidence="9 10">7528</strain>
    </source>
</reference>
<feature type="domain" description="PTS EIIA type-2" evidence="6">
    <location>
        <begin position="501"/>
        <end position="637"/>
    </location>
</feature>
<dbReference type="InterPro" id="IPR002178">
    <property type="entry name" value="PTS_EIIA_type-2_dom"/>
</dbReference>
<dbReference type="InterPro" id="IPR036390">
    <property type="entry name" value="WH_DNA-bd_sf"/>
</dbReference>
<dbReference type="Gene3D" id="3.40.50.2300">
    <property type="match status" value="1"/>
</dbReference>
<dbReference type="InterPro" id="IPR013196">
    <property type="entry name" value="HTH_11"/>
</dbReference>
<keyword evidence="5" id="KW-0804">Transcription</keyword>
<dbReference type="Gene3D" id="1.10.10.10">
    <property type="entry name" value="Winged helix-like DNA-binding domain superfamily/Winged helix DNA-binding domain"/>
    <property type="match status" value="2"/>
</dbReference>
<name>A0A268AFG7_9BACI</name>
<evidence type="ECO:0000256" key="2">
    <source>
        <dbReference type="ARBA" id="ARBA00022737"/>
    </source>
</evidence>
<dbReference type="PANTHER" id="PTHR30185">
    <property type="entry name" value="CRYPTIC BETA-GLUCOSIDE BGL OPERON ANTITERMINATOR"/>
    <property type="match status" value="1"/>
</dbReference>
<keyword evidence="4" id="KW-0010">Activator</keyword>
<dbReference type="Gene3D" id="3.40.930.10">
    <property type="entry name" value="Mannitol-specific EII, Chain A"/>
    <property type="match status" value="1"/>
</dbReference>
<evidence type="ECO:0000313" key="10">
    <source>
        <dbReference type="Proteomes" id="UP000216013"/>
    </source>
</evidence>
<evidence type="ECO:0000313" key="9">
    <source>
        <dbReference type="EMBL" id="PAD22860.1"/>
    </source>
</evidence>
<dbReference type="Pfam" id="PF08279">
    <property type="entry name" value="HTH_11"/>
    <property type="match status" value="1"/>
</dbReference>
<evidence type="ECO:0000259" key="6">
    <source>
        <dbReference type="PROSITE" id="PS51094"/>
    </source>
</evidence>
<feature type="domain" description="PRD" evidence="8">
    <location>
        <begin position="185"/>
        <end position="290"/>
    </location>
</feature>
<accession>A0A268AFG7</accession>
<feature type="domain" description="PRD" evidence="8">
    <location>
        <begin position="298"/>
        <end position="405"/>
    </location>
</feature>
<evidence type="ECO:0000256" key="3">
    <source>
        <dbReference type="ARBA" id="ARBA00023015"/>
    </source>
</evidence>
<dbReference type="PROSITE" id="PS51094">
    <property type="entry name" value="PTS_EIIA_TYPE_2"/>
    <property type="match status" value="1"/>
</dbReference>
<dbReference type="InterPro" id="IPR011608">
    <property type="entry name" value="PRD"/>
</dbReference>
<dbReference type="Pfam" id="PF00874">
    <property type="entry name" value="PRD"/>
    <property type="match status" value="2"/>
</dbReference>
<keyword evidence="3" id="KW-0805">Transcription regulation</keyword>
<dbReference type="AlphaFoldDB" id="A0A268AFG7"/>
<evidence type="ECO:0000259" key="7">
    <source>
        <dbReference type="PROSITE" id="PS51099"/>
    </source>
</evidence>
<proteinExistence type="predicted"/>